<proteinExistence type="predicted"/>
<dbReference type="EMBL" id="JAMQYH010000003">
    <property type="protein sequence ID" value="KAJ1692169.1"/>
    <property type="molecule type" value="Genomic_DNA"/>
</dbReference>
<dbReference type="Proteomes" id="UP001151287">
    <property type="component" value="Unassembled WGS sequence"/>
</dbReference>
<accession>A0A9Q0CDY5</accession>
<gene>
    <name evidence="2" type="ORF">LUZ63_008867</name>
</gene>
<dbReference type="OrthoDB" id="1935372at2759"/>
<organism evidence="2 3">
    <name type="scientific">Rhynchospora breviuscula</name>
    <dbReference type="NCBI Taxonomy" id="2022672"/>
    <lineage>
        <taxon>Eukaryota</taxon>
        <taxon>Viridiplantae</taxon>
        <taxon>Streptophyta</taxon>
        <taxon>Embryophyta</taxon>
        <taxon>Tracheophyta</taxon>
        <taxon>Spermatophyta</taxon>
        <taxon>Magnoliopsida</taxon>
        <taxon>Liliopsida</taxon>
        <taxon>Poales</taxon>
        <taxon>Cyperaceae</taxon>
        <taxon>Cyperoideae</taxon>
        <taxon>Rhynchosporeae</taxon>
        <taxon>Rhynchospora</taxon>
    </lineage>
</organism>
<sequence length="170" mass="18051">MMSLVEYDSSDSDEEAPEPHTDTIPTRQAPPSTATAARPPTVATPLLPRTNENPVVTSSNTVPASSSSTIPARSSNTSPASSLPSLDELPDAEFLLGPQNGSRKRESNGNVVVPSQQKFPRGRAQSSVALVRNARASTTGMLPPQLTGRSNVVTEDISKLFVNRDRNDIS</sequence>
<dbReference type="AlphaFoldDB" id="A0A9Q0CDY5"/>
<feature type="region of interest" description="Disordered" evidence="1">
    <location>
        <begin position="1"/>
        <end position="128"/>
    </location>
</feature>
<feature type="compositionally biased region" description="Low complexity" evidence="1">
    <location>
        <begin position="25"/>
        <end position="86"/>
    </location>
</feature>
<feature type="compositionally biased region" description="Polar residues" evidence="1">
    <location>
        <begin position="108"/>
        <end position="128"/>
    </location>
</feature>
<reference evidence="2" key="1">
    <citation type="journal article" date="2022" name="Cell">
        <title>Repeat-based holocentromeres influence genome architecture and karyotype evolution.</title>
        <authorList>
            <person name="Hofstatter P.G."/>
            <person name="Thangavel G."/>
            <person name="Lux T."/>
            <person name="Neumann P."/>
            <person name="Vondrak T."/>
            <person name="Novak P."/>
            <person name="Zhang M."/>
            <person name="Costa L."/>
            <person name="Castellani M."/>
            <person name="Scott A."/>
            <person name="Toegelov H."/>
            <person name="Fuchs J."/>
            <person name="Mata-Sucre Y."/>
            <person name="Dias Y."/>
            <person name="Vanzela A.L.L."/>
            <person name="Huettel B."/>
            <person name="Almeida C.C.S."/>
            <person name="Simkova H."/>
            <person name="Souza G."/>
            <person name="Pedrosa-Harand A."/>
            <person name="Macas J."/>
            <person name="Mayer K.F.X."/>
            <person name="Houben A."/>
            <person name="Marques A."/>
        </authorList>
    </citation>
    <scope>NUCLEOTIDE SEQUENCE</scope>
    <source>
        <strain evidence="2">RhyBre1mFocal</strain>
    </source>
</reference>
<protein>
    <submittedName>
        <fullName evidence="2">Uncharacterized protein</fullName>
    </submittedName>
</protein>
<comment type="caution">
    <text evidence="2">The sequence shown here is derived from an EMBL/GenBank/DDBJ whole genome shotgun (WGS) entry which is preliminary data.</text>
</comment>
<evidence type="ECO:0000313" key="3">
    <source>
        <dbReference type="Proteomes" id="UP001151287"/>
    </source>
</evidence>
<evidence type="ECO:0000256" key="1">
    <source>
        <dbReference type="SAM" id="MobiDB-lite"/>
    </source>
</evidence>
<name>A0A9Q0CDY5_9POAL</name>
<keyword evidence="3" id="KW-1185">Reference proteome</keyword>
<evidence type="ECO:0000313" key="2">
    <source>
        <dbReference type="EMBL" id="KAJ1692169.1"/>
    </source>
</evidence>